<feature type="region of interest" description="Disordered" evidence="1">
    <location>
        <begin position="751"/>
        <end position="772"/>
    </location>
</feature>
<dbReference type="HOGENOM" id="CLU_014491_0_0_1"/>
<proteinExistence type="predicted"/>
<gene>
    <name evidence="2" type="ORF">NECHADRAFT_83304</name>
</gene>
<protein>
    <submittedName>
        <fullName evidence="2">Uncharacterized protein</fullName>
    </submittedName>
</protein>
<dbReference type="GeneID" id="9675460"/>
<evidence type="ECO:0000313" key="3">
    <source>
        <dbReference type="Proteomes" id="UP000005206"/>
    </source>
</evidence>
<dbReference type="EMBL" id="GG698909">
    <property type="protein sequence ID" value="EEU41163.1"/>
    <property type="molecule type" value="Genomic_DNA"/>
</dbReference>
<name>C7Z3M7_FUSV7</name>
<dbReference type="VEuPathDB" id="FungiDB:NECHADRAFT_83304"/>
<dbReference type="RefSeq" id="XP_003046876.1">
    <property type="nucleotide sequence ID" value="XM_003046830.1"/>
</dbReference>
<dbReference type="OrthoDB" id="5035669at2759"/>
<dbReference type="AlphaFoldDB" id="C7Z3M7"/>
<keyword evidence="3" id="KW-1185">Reference proteome</keyword>
<organism evidence="2 3">
    <name type="scientific">Fusarium vanettenii (strain ATCC MYA-4622 / CBS 123669 / FGSC 9596 / NRRL 45880 / 77-13-4)</name>
    <name type="common">Fusarium solani subsp. pisi</name>
    <dbReference type="NCBI Taxonomy" id="660122"/>
    <lineage>
        <taxon>Eukaryota</taxon>
        <taxon>Fungi</taxon>
        <taxon>Dikarya</taxon>
        <taxon>Ascomycota</taxon>
        <taxon>Pezizomycotina</taxon>
        <taxon>Sordariomycetes</taxon>
        <taxon>Hypocreomycetidae</taxon>
        <taxon>Hypocreales</taxon>
        <taxon>Nectriaceae</taxon>
        <taxon>Fusarium</taxon>
        <taxon>Fusarium solani species complex</taxon>
        <taxon>Fusarium vanettenii</taxon>
    </lineage>
</organism>
<evidence type="ECO:0000313" key="2">
    <source>
        <dbReference type="EMBL" id="EEU41163.1"/>
    </source>
</evidence>
<dbReference type="KEGG" id="nhe:NECHADRAFT_83304"/>
<dbReference type="OMA" id="RIFIRYE"/>
<evidence type="ECO:0000256" key="1">
    <source>
        <dbReference type="SAM" id="MobiDB-lite"/>
    </source>
</evidence>
<accession>C7Z3M7</accession>
<sequence length="918" mass="103974">MSSSNDQTPSRMLHELRQFVASLCVPIQRQRGTVTSPTFGHVQLPPYRLVNPCLMKEICDAIPAMDDRRHIQPLFVLPDVERRILNTEMREKLIRHPLSPEIITFSELLLALRANRREAGSHRRAWNGTYDLKEWHEKAIMPKRALVVIHLDRQVSADSALALIALVQWAFDVIIDTRCRIHILTMSTYGIRNIVPDLAKRRAPDLAIPELDLAPFGDLDPIANARVIQHQDIASQLHRAILSSNGRPVAIIFLGNQDLFHGIVQFCDWHKQSLGERTVECPSDDIDAFRRWEEKEEEEEDPPTIRLIRLDGNCPIIPIAFEGFDQVHIVLGHNYQEVAWNNQAGQLVDFHRVTARSERRDQIWWARQPNARVTCVYTGGSELEAFLETGHHRHRLTEDSHMGGFMASVFNMSTWGIDPRMAFGRCVRATESRTASEILHRLTVQGIISQEVFVLPEPDARAFRQILPLVNYDHRLALFVAIDSGNSDTIVRMVKIQLAALISSGFQDVLWIQCENLKAAMETDPRLLSQMIRACVGYGRRLARQGTMWLVLGLWKHFIHAESSGQNREFRALYDVVEVDQSRSPIAQDLVDTMCLYLRRVGIAVPSGMNVAAEVGDINETQARQLQAHLLRSYLYQLIGGKLLEGQTKLSHKIIATDTRIGELGVPDLEEMHRKEGSEMIFGVCHSLSKRVGQSLVFAADWTYIPADIVAEWKNKNAPNTSLRDRLRSGIELATSYGRQGGVRRDLEDATTQANETERSRDELQETVGRQRQTLDSQVGEIRRLTEKSQQRENHFSHRSEAQVQQAAALLRHLSIGTESDVWRSLAKQTLQDLTWLATQAAWTSWRIFLSWSTNKALDAQVDDLSVHAAALDVLAILWSGSTDAENLLNQLQVLQNGLIGSSWVVLSIAEMLLESCV</sequence>
<dbReference type="InParanoid" id="C7Z3M7"/>
<dbReference type="eggNOG" id="ENOG502RMTY">
    <property type="taxonomic scope" value="Eukaryota"/>
</dbReference>
<reference evidence="2 3" key="1">
    <citation type="journal article" date="2009" name="PLoS Genet.">
        <title>The genome of Nectria haematococca: contribution of supernumerary chromosomes to gene expansion.</title>
        <authorList>
            <person name="Coleman J.J."/>
            <person name="Rounsley S.D."/>
            <person name="Rodriguez-Carres M."/>
            <person name="Kuo A."/>
            <person name="Wasmann C.C."/>
            <person name="Grimwood J."/>
            <person name="Schmutz J."/>
            <person name="Taga M."/>
            <person name="White G.J."/>
            <person name="Zhou S."/>
            <person name="Schwartz D.C."/>
            <person name="Freitag M."/>
            <person name="Ma L.J."/>
            <person name="Danchin E.G."/>
            <person name="Henrissat B."/>
            <person name="Coutinho P.M."/>
            <person name="Nelson D.R."/>
            <person name="Straney D."/>
            <person name="Napoli C.A."/>
            <person name="Barker B.M."/>
            <person name="Gribskov M."/>
            <person name="Rep M."/>
            <person name="Kroken S."/>
            <person name="Molnar I."/>
            <person name="Rensing C."/>
            <person name="Kennell J.C."/>
            <person name="Zamora J."/>
            <person name="Farman M.L."/>
            <person name="Selker E.U."/>
            <person name="Salamov A."/>
            <person name="Shapiro H."/>
            <person name="Pangilinan J."/>
            <person name="Lindquist E."/>
            <person name="Lamers C."/>
            <person name="Grigoriev I.V."/>
            <person name="Geiser D.M."/>
            <person name="Covert S.F."/>
            <person name="Temporini E."/>
            <person name="Vanetten H.D."/>
        </authorList>
    </citation>
    <scope>NUCLEOTIDE SEQUENCE [LARGE SCALE GENOMIC DNA]</scope>
    <source>
        <strain evidence="3">ATCC MYA-4622 / CBS 123669 / FGSC 9596 / NRRL 45880 / 77-13-4</strain>
    </source>
</reference>
<dbReference type="Proteomes" id="UP000005206">
    <property type="component" value="Chromosome 8"/>
</dbReference>